<gene>
    <name evidence="2" type="ORF">BN580_01418</name>
</gene>
<evidence type="ECO:0000313" key="2">
    <source>
        <dbReference type="EMBL" id="CDC74118.1"/>
    </source>
</evidence>
<keyword evidence="1" id="KW-0812">Transmembrane</keyword>
<comment type="caution">
    <text evidence="2">The sequence shown here is derived from an EMBL/GenBank/DDBJ whole genome shotgun (WGS) entry which is preliminary data.</text>
</comment>
<protein>
    <recommendedName>
        <fullName evidence="4">YGGT family protein</fullName>
    </recommendedName>
</protein>
<evidence type="ECO:0000256" key="1">
    <source>
        <dbReference type="SAM" id="Phobius"/>
    </source>
</evidence>
<dbReference type="EMBL" id="CBFW010000198">
    <property type="protein sequence ID" value="CDC74118.1"/>
    <property type="molecule type" value="Genomic_DNA"/>
</dbReference>
<evidence type="ECO:0000313" key="3">
    <source>
        <dbReference type="Proteomes" id="UP000017938"/>
    </source>
</evidence>
<name>R6TL31_9BACT</name>
<proteinExistence type="predicted"/>
<keyword evidence="1" id="KW-0472">Membrane</keyword>
<dbReference type="InterPro" id="IPR003425">
    <property type="entry name" value="CCB3/YggT"/>
</dbReference>
<feature type="transmembrane region" description="Helical" evidence="1">
    <location>
        <begin position="12"/>
        <end position="33"/>
    </location>
</feature>
<dbReference type="AlphaFoldDB" id="R6TL31"/>
<keyword evidence="1" id="KW-1133">Transmembrane helix</keyword>
<feature type="transmembrane region" description="Helical" evidence="1">
    <location>
        <begin position="72"/>
        <end position="92"/>
    </location>
</feature>
<evidence type="ECO:0008006" key="4">
    <source>
        <dbReference type="Google" id="ProtNLM"/>
    </source>
</evidence>
<dbReference type="GO" id="GO:0016020">
    <property type="term" value="C:membrane"/>
    <property type="evidence" value="ECO:0007669"/>
    <property type="project" value="InterPro"/>
</dbReference>
<organism evidence="2 3">
    <name type="scientific">Candidatus Colimorpha enterica</name>
    <dbReference type="NCBI Taxonomy" id="3083063"/>
    <lineage>
        <taxon>Bacteria</taxon>
        <taxon>Pseudomonadati</taxon>
        <taxon>Bacteroidota</taxon>
        <taxon>Bacteroidia</taxon>
        <taxon>Bacteroidales</taxon>
        <taxon>Candidatus Colimorpha</taxon>
    </lineage>
</organism>
<dbReference type="Pfam" id="PF02325">
    <property type="entry name" value="CCB3_YggT"/>
    <property type="match status" value="1"/>
</dbReference>
<dbReference type="Proteomes" id="UP000017938">
    <property type="component" value="Unassembled WGS sequence"/>
</dbReference>
<accession>R6TL31</accession>
<dbReference type="STRING" id="1263015.BN580_01418"/>
<reference evidence="2" key="1">
    <citation type="submission" date="2012-11" db="EMBL/GenBank/DDBJ databases">
        <title>Dependencies among metagenomic species, viruses, plasmids and units of genetic variation.</title>
        <authorList>
            <person name="Nielsen H.B."/>
            <person name="Almeida M."/>
            <person name="Juncker A.S."/>
            <person name="Rasmussen S."/>
            <person name="Li J."/>
            <person name="Sunagawa S."/>
            <person name="Plichta D."/>
            <person name="Gautier L."/>
            <person name="Le Chatelier E."/>
            <person name="Peletier E."/>
            <person name="Bonde I."/>
            <person name="Nielsen T."/>
            <person name="Manichanh C."/>
            <person name="Arumugam M."/>
            <person name="Batto J."/>
            <person name="Santos M.B.Q.D."/>
            <person name="Blom N."/>
            <person name="Borruel N."/>
            <person name="Burgdorf K.S."/>
            <person name="Boumezbeur F."/>
            <person name="Casellas F."/>
            <person name="Dore J."/>
            <person name="Guarner F."/>
            <person name="Hansen T."/>
            <person name="Hildebrand F."/>
            <person name="Kaas R.S."/>
            <person name="Kennedy S."/>
            <person name="Kristiansen K."/>
            <person name="Kultima J.R."/>
            <person name="Leonard P."/>
            <person name="Levenez F."/>
            <person name="Lund O."/>
            <person name="Moumen B."/>
            <person name="Le Paslier D."/>
            <person name="Pons N."/>
            <person name="Pedersen O."/>
            <person name="Prifti E."/>
            <person name="Qin J."/>
            <person name="Raes J."/>
            <person name="Tap J."/>
            <person name="Tims S."/>
            <person name="Ussery D.W."/>
            <person name="Yamada T."/>
            <person name="MetaHit consortium"/>
            <person name="Renault P."/>
            <person name="Sicheritz-Ponten T."/>
            <person name="Bork P."/>
            <person name="Wang J."/>
            <person name="Brunak S."/>
            <person name="Ehrlich S.D."/>
        </authorList>
    </citation>
    <scope>NUCLEOTIDE SEQUENCE [LARGE SCALE GENOMIC DNA]</scope>
</reference>
<sequence>MSVAATMLVYFLYYLLGIVNYALLISAILSWVAPDAEGWLVNLIYAITEPFLLPVRKLLAKKNLNSAGPLDLSFFLTVMLILIIRACLSALIY</sequence>